<protein>
    <submittedName>
        <fullName evidence="1">ATP-binding cassette sub-family A member 3</fullName>
    </submittedName>
</protein>
<dbReference type="GO" id="GO:0005524">
    <property type="term" value="F:ATP binding"/>
    <property type="evidence" value="ECO:0007669"/>
    <property type="project" value="UniProtKB-KW"/>
</dbReference>
<dbReference type="EMBL" id="JTDY01005711">
    <property type="protein sequence ID" value="KOB66710.1"/>
    <property type="molecule type" value="Genomic_DNA"/>
</dbReference>
<gene>
    <name evidence="1" type="ORF">OBRU01_20901</name>
</gene>
<accession>A0A0L7KUC7</accession>
<evidence type="ECO:0000313" key="2">
    <source>
        <dbReference type="Proteomes" id="UP000037510"/>
    </source>
</evidence>
<keyword evidence="1" id="KW-0067">ATP-binding</keyword>
<keyword evidence="2" id="KW-1185">Reference proteome</keyword>
<keyword evidence="1" id="KW-0547">Nucleotide-binding</keyword>
<proteinExistence type="predicted"/>
<organism evidence="1 2">
    <name type="scientific">Operophtera brumata</name>
    <name type="common">Winter moth</name>
    <name type="synonym">Phalaena brumata</name>
    <dbReference type="NCBI Taxonomy" id="104452"/>
    <lineage>
        <taxon>Eukaryota</taxon>
        <taxon>Metazoa</taxon>
        <taxon>Ecdysozoa</taxon>
        <taxon>Arthropoda</taxon>
        <taxon>Hexapoda</taxon>
        <taxon>Insecta</taxon>
        <taxon>Pterygota</taxon>
        <taxon>Neoptera</taxon>
        <taxon>Endopterygota</taxon>
        <taxon>Lepidoptera</taxon>
        <taxon>Glossata</taxon>
        <taxon>Ditrysia</taxon>
        <taxon>Geometroidea</taxon>
        <taxon>Geometridae</taxon>
        <taxon>Larentiinae</taxon>
        <taxon>Operophtera</taxon>
    </lineage>
</organism>
<dbReference type="AlphaFoldDB" id="A0A0L7KUC7"/>
<dbReference type="Proteomes" id="UP000037510">
    <property type="component" value="Unassembled WGS sequence"/>
</dbReference>
<comment type="caution">
    <text evidence="1">The sequence shown here is derived from an EMBL/GenBank/DDBJ whole genome shotgun (WGS) entry which is preliminary data.</text>
</comment>
<sequence length="79" mass="9414">MEVNAFEQYKIIFQKQYWTKNDVMPQGFQDEDEEEPIAQDQKKFFEEQPKNSDVGIKIENVSKVSPVCATMWFVYNNKN</sequence>
<reference evidence="1 2" key="1">
    <citation type="journal article" date="2015" name="Genome Biol. Evol.">
        <title>The genome of winter moth (Operophtera brumata) provides a genomic perspective on sexual dimorphism and phenology.</title>
        <authorList>
            <person name="Derks M.F."/>
            <person name="Smit S."/>
            <person name="Salis L."/>
            <person name="Schijlen E."/>
            <person name="Bossers A."/>
            <person name="Mateman C."/>
            <person name="Pijl A.S."/>
            <person name="de Ridder D."/>
            <person name="Groenen M.A."/>
            <person name="Visser M.E."/>
            <person name="Megens H.J."/>
        </authorList>
    </citation>
    <scope>NUCLEOTIDE SEQUENCE [LARGE SCALE GENOMIC DNA]</scope>
    <source>
        <strain evidence="1">WM2013NL</strain>
        <tissue evidence="1">Head and thorax</tissue>
    </source>
</reference>
<evidence type="ECO:0000313" key="1">
    <source>
        <dbReference type="EMBL" id="KOB66710.1"/>
    </source>
</evidence>
<name>A0A0L7KUC7_OPEBR</name>